<comment type="caution">
    <text evidence="1">The sequence shown here is derived from an EMBL/GenBank/DDBJ whole genome shotgun (WGS) entry which is preliminary data.</text>
</comment>
<dbReference type="AlphaFoldDB" id="X0TC50"/>
<evidence type="ECO:0000313" key="1">
    <source>
        <dbReference type="EMBL" id="GAF91068.1"/>
    </source>
</evidence>
<name>X0TC50_9ZZZZ</name>
<gene>
    <name evidence="1" type="ORF">S01H1_29550</name>
</gene>
<organism evidence="1">
    <name type="scientific">marine sediment metagenome</name>
    <dbReference type="NCBI Taxonomy" id="412755"/>
    <lineage>
        <taxon>unclassified sequences</taxon>
        <taxon>metagenomes</taxon>
        <taxon>ecological metagenomes</taxon>
    </lineage>
</organism>
<proteinExistence type="predicted"/>
<accession>X0TC50</accession>
<dbReference type="EMBL" id="BARS01018132">
    <property type="protein sequence ID" value="GAF91068.1"/>
    <property type="molecule type" value="Genomic_DNA"/>
</dbReference>
<reference evidence="1" key="1">
    <citation type="journal article" date="2014" name="Front. Microbiol.">
        <title>High frequency of phylogenetically diverse reductive dehalogenase-homologous genes in deep subseafloor sedimentary metagenomes.</title>
        <authorList>
            <person name="Kawai M."/>
            <person name="Futagami T."/>
            <person name="Toyoda A."/>
            <person name="Takaki Y."/>
            <person name="Nishi S."/>
            <person name="Hori S."/>
            <person name="Arai W."/>
            <person name="Tsubouchi T."/>
            <person name="Morono Y."/>
            <person name="Uchiyama I."/>
            <person name="Ito T."/>
            <person name="Fujiyama A."/>
            <person name="Inagaki F."/>
            <person name="Takami H."/>
        </authorList>
    </citation>
    <scope>NUCLEOTIDE SEQUENCE</scope>
    <source>
        <strain evidence="1">Expedition CK06-06</strain>
    </source>
</reference>
<sequence>MASKIIKNHEKPRMVQILEDMREQLQKMDGTVDELMQLVMMDAKYDEKVTDVSWQDEVIDKQ</sequence>
<protein>
    <submittedName>
        <fullName evidence="1">Uncharacterized protein</fullName>
    </submittedName>
</protein>